<keyword evidence="6 9" id="KW-0812">Transmembrane</keyword>
<sequence length="330" mass="34961">MRSVALDVPRSLRSRARRSDLAFRAGTQGASTIVLVIMTLVGLFLLLQGFKALSAAGLSFFTTQAWEPNSGTFGIAAVLPGTIFIAITAITVAVPLATGTALYISEYAPRRLKQLLITVVDLMAAIPSVVYGLWGLFLLQPNILPFSQWIATYFSWMPVFAVTGFSPSDPLASPTIFTASTFIAGLVVAMMVSPITCSIMREVFTQAPLGEREGALALGATRWGMIRRVVLPFGRGGMIGGTMLGLGRALGETIAVYLIISPVFNIQPQILQKGANSISALIALRYSEASPFEISGLMAAGLALFVMTLIVNFGASTIISRSRSGASSEG</sequence>
<keyword evidence="8 9" id="KW-0472">Membrane</keyword>
<dbReference type="CDD" id="cd06261">
    <property type="entry name" value="TM_PBP2"/>
    <property type="match status" value="1"/>
</dbReference>
<dbReference type="RefSeq" id="WP_163472407.1">
    <property type="nucleotide sequence ID" value="NZ_JAAGWZ010000001.1"/>
</dbReference>
<comment type="similarity">
    <text evidence="2 10">Belongs to the binding-protein-dependent transport system permease family. CysTW subfamily.</text>
</comment>
<keyword evidence="5 10" id="KW-0592">Phosphate transport</keyword>
<feature type="transmembrane region" description="Helical" evidence="9">
    <location>
        <begin position="177"/>
        <end position="201"/>
    </location>
</feature>
<protein>
    <recommendedName>
        <fullName evidence="10">Phosphate transport system permease protein</fullName>
    </recommendedName>
</protein>
<comment type="caution">
    <text evidence="10">Lacks conserved residue(s) required for the propagation of feature annotation.</text>
</comment>
<feature type="domain" description="ABC transmembrane type-1" evidence="11">
    <location>
        <begin position="79"/>
        <end position="315"/>
    </location>
</feature>
<dbReference type="Gene3D" id="1.10.3720.10">
    <property type="entry name" value="MetI-like"/>
    <property type="match status" value="1"/>
</dbReference>
<evidence type="ECO:0000256" key="5">
    <source>
        <dbReference type="ARBA" id="ARBA00022592"/>
    </source>
</evidence>
<evidence type="ECO:0000256" key="3">
    <source>
        <dbReference type="ARBA" id="ARBA00022448"/>
    </source>
</evidence>
<proteinExistence type="inferred from homology"/>
<feature type="transmembrane region" description="Helical" evidence="9">
    <location>
        <begin position="70"/>
        <end position="103"/>
    </location>
</feature>
<feature type="transmembrane region" description="Helical" evidence="9">
    <location>
        <begin position="21"/>
        <end position="50"/>
    </location>
</feature>
<dbReference type="GO" id="GO:0005886">
    <property type="term" value="C:plasma membrane"/>
    <property type="evidence" value="ECO:0007669"/>
    <property type="project" value="UniProtKB-SubCell"/>
</dbReference>
<evidence type="ECO:0000256" key="6">
    <source>
        <dbReference type="ARBA" id="ARBA00022692"/>
    </source>
</evidence>
<dbReference type="PROSITE" id="PS50928">
    <property type="entry name" value="ABC_TM1"/>
    <property type="match status" value="1"/>
</dbReference>
<evidence type="ECO:0000313" key="13">
    <source>
        <dbReference type="Proteomes" id="UP000479756"/>
    </source>
</evidence>
<dbReference type="InterPro" id="IPR051124">
    <property type="entry name" value="Phosphate_Transport_Permease"/>
</dbReference>
<dbReference type="AlphaFoldDB" id="A0A7C9TPS0"/>
<reference evidence="12 13" key="1">
    <citation type="journal article" date="2014" name="Int. J. Syst. Evol. Microbiol.">
        <title>Description of Galbitalea soli gen. nov., sp. nov., and Frondihabitans sucicola sp. nov.</title>
        <authorList>
            <person name="Kim S.J."/>
            <person name="Lim J.M."/>
            <person name="Ahn J.H."/>
            <person name="Weon H.Y."/>
            <person name="Hamada M."/>
            <person name="Suzuki K."/>
            <person name="Ahn T.Y."/>
            <person name="Kwon S.W."/>
        </authorList>
    </citation>
    <scope>NUCLEOTIDE SEQUENCE [LARGE SCALE GENOMIC DNA]</scope>
    <source>
        <strain evidence="12 13">NBRC 108727</strain>
    </source>
</reference>
<evidence type="ECO:0000256" key="8">
    <source>
        <dbReference type="ARBA" id="ARBA00023136"/>
    </source>
</evidence>
<gene>
    <name evidence="12" type="primary">pstC</name>
    <name evidence="12" type="ORF">G3T37_05455</name>
</gene>
<feature type="transmembrane region" description="Helical" evidence="9">
    <location>
        <begin position="115"/>
        <end position="134"/>
    </location>
</feature>
<dbReference type="NCBIfam" id="TIGR02138">
    <property type="entry name" value="phosphate_pstC"/>
    <property type="match status" value="1"/>
</dbReference>
<evidence type="ECO:0000313" key="12">
    <source>
        <dbReference type="EMBL" id="NEM90798.1"/>
    </source>
</evidence>
<dbReference type="Proteomes" id="UP000479756">
    <property type="component" value="Unassembled WGS sequence"/>
</dbReference>
<dbReference type="InterPro" id="IPR000515">
    <property type="entry name" value="MetI-like"/>
</dbReference>
<evidence type="ECO:0000256" key="9">
    <source>
        <dbReference type="RuleBase" id="RU363032"/>
    </source>
</evidence>
<dbReference type="GO" id="GO:0005315">
    <property type="term" value="F:phosphate transmembrane transporter activity"/>
    <property type="evidence" value="ECO:0007669"/>
    <property type="project" value="InterPro"/>
</dbReference>
<dbReference type="InterPro" id="IPR035906">
    <property type="entry name" value="MetI-like_sf"/>
</dbReference>
<evidence type="ECO:0000256" key="2">
    <source>
        <dbReference type="ARBA" id="ARBA00007069"/>
    </source>
</evidence>
<dbReference type="EMBL" id="JAAGWZ010000001">
    <property type="protein sequence ID" value="NEM90798.1"/>
    <property type="molecule type" value="Genomic_DNA"/>
</dbReference>
<evidence type="ECO:0000259" key="11">
    <source>
        <dbReference type="PROSITE" id="PS50928"/>
    </source>
</evidence>
<feature type="transmembrane region" description="Helical" evidence="9">
    <location>
        <begin position="294"/>
        <end position="315"/>
    </location>
</feature>
<name>A0A7C9TPS0_9MICO</name>
<dbReference type="SUPFAM" id="SSF161098">
    <property type="entry name" value="MetI-like"/>
    <property type="match status" value="1"/>
</dbReference>
<accession>A0A7C9TPS0</accession>
<keyword evidence="3 9" id="KW-0813">Transport</keyword>
<keyword evidence="4 10" id="KW-1003">Cell membrane</keyword>
<evidence type="ECO:0000256" key="1">
    <source>
        <dbReference type="ARBA" id="ARBA00004651"/>
    </source>
</evidence>
<dbReference type="Pfam" id="PF00528">
    <property type="entry name" value="BPD_transp_1"/>
    <property type="match status" value="1"/>
</dbReference>
<dbReference type="GO" id="GO:0006817">
    <property type="term" value="P:phosphate ion transport"/>
    <property type="evidence" value="ECO:0007669"/>
    <property type="project" value="UniProtKB-KW"/>
</dbReference>
<dbReference type="PANTHER" id="PTHR30425:SF1">
    <property type="entry name" value="PHOSPHATE TRANSPORT SYSTEM PERMEASE PROTEIN PSTC"/>
    <property type="match status" value="1"/>
</dbReference>
<organism evidence="12 13">
    <name type="scientific">Galbitalea soli</name>
    <dbReference type="NCBI Taxonomy" id="1268042"/>
    <lineage>
        <taxon>Bacteria</taxon>
        <taxon>Bacillati</taxon>
        <taxon>Actinomycetota</taxon>
        <taxon>Actinomycetes</taxon>
        <taxon>Micrococcales</taxon>
        <taxon>Microbacteriaceae</taxon>
        <taxon>Galbitalea</taxon>
    </lineage>
</organism>
<comment type="subcellular location">
    <subcellularLocation>
        <location evidence="1 9">Cell membrane</location>
        <topology evidence="1 9">Multi-pass membrane protein</topology>
    </subcellularLocation>
</comment>
<keyword evidence="7 9" id="KW-1133">Transmembrane helix</keyword>
<comment type="function">
    <text evidence="10">Part of the binding-protein-dependent transport system for phosphate; probably responsible for the translocation of the substrate across the membrane.</text>
</comment>
<comment type="caution">
    <text evidence="12">The sequence shown here is derived from an EMBL/GenBank/DDBJ whole genome shotgun (WGS) entry which is preliminary data.</text>
</comment>
<dbReference type="InterPro" id="IPR011864">
    <property type="entry name" value="Phosphate_PstC"/>
</dbReference>
<evidence type="ECO:0000256" key="7">
    <source>
        <dbReference type="ARBA" id="ARBA00022989"/>
    </source>
</evidence>
<keyword evidence="13" id="KW-1185">Reference proteome</keyword>
<dbReference type="PANTHER" id="PTHR30425">
    <property type="entry name" value="PHOSPHATE TRANSPORT SYSTEM PERMEASE PROTEIN PST"/>
    <property type="match status" value="1"/>
</dbReference>
<evidence type="ECO:0000256" key="4">
    <source>
        <dbReference type="ARBA" id="ARBA00022475"/>
    </source>
</evidence>
<evidence type="ECO:0000256" key="10">
    <source>
        <dbReference type="RuleBase" id="RU363054"/>
    </source>
</evidence>